<sequence>MTSDHPLDRFAEMQMLTYAPALAEIRRGKKVTHWMWWIFPQFTGLGQSSTSRQFAIQSLDEAQAYFNHPVLGPRYIECVTALQDLATNDPIAVFGPVDAMKLQSSLTLFEAASAHPLIAAALERWFGGARDQKTVELLKAKISRRVRPSESKG</sequence>
<dbReference type="Gene3D" id="1.25.40.380">
    <property type="entry name" value="Protein of unknown function DUF1810"/>
    <property type="match status" value="1"/>
</dbReference>
<dbReference type="InterPro" id="IPR036287">
    <property type="entry name" value="Rv1873-like_sf"/>
</dbReference>
<geneLocation type="plasmid" evidence="1 2">
    <name>pIBU218</name>
</geneLocation>
<organism evidence="1 2">
    <name type="scientific">Rhizorhabdus wittichii</name>
    <dbReference type="NCBI Taxonomy" id="160791"/>
    <lineage>
        <taxon>Bacteria</taxon>
        <taxon>Pseudomonadati</taxon>
        <taxon>Pseudomonadota</taxon>
        <taxon>Alphaproteobacteria</taxon>
        <taxon>Sphingomonadales</taxon>
        <taxon>Sphingomonadaceae</taxon>
        <taxon>Rhizorhabdus</taxon>
    </lineage>
</organism>
<keyword evidence="1" id="KW-0614">Plasmid</keyword>
<dbReference type="AlphaFoldDB" id="A0A975HII8"/>
<dbReference type="Proteomes" id="UP000664914">
    <property type="component" value="Plasmid pIBU218"/>
</dbReference>
<evidence type="ECO:0000313" key="2">
    <source>
        <dbReference type="Proteomes" id="UP000664914"/>
    </source>
</evidence>
<dbReference type="InterPro" id="IPR014937">
    <property type="entry name" value="DUF1810"/>
</dbReference>
<reference evidence="1" key="1">
    <citation type="submission" date="2020-07" db="EMBL/GenBank/DDBJ databases">
        <authorList>
            <person name="Camacho E."/>
        </authorList>
    </citation>
    <scope>NUCLEOTIDE SEQUENCE</scope>
    <source>
        <strain evidence="1">MPO218</strain>
        <plasmid evidence="1">pIBU218</plasmid>
    </source>
</reference>
<evidence type="ECO:0000313" key="1">
    <source>
        <dbReference type="EMBL" id="QTH24749.1"/>
    </source>
</evidence>
<dbReference type="Pfam" id="PF08837">
    <property type="entry name" value="DUF1810"/>
    <property type="match status" value="1"/>
</dbReference>
<dbReference type="SUPFAM" id="SSF140736">
    <property type="entry name" value="Rv1873-like"/>
    <property type="match status" value="1"/>
</dbReference>
<reference evidence="1" key="2">
    <citation type="submission" date="2021-04" db="EMBL/GenBank/DDBJ databases">
        <title>Isolation and genomic analysis of the ibuprofen-degrading bacterium Sphingomonas strain MPO218.</title>
        <authorList>
            <person name="Aulestia M."/>
            <person name="Flores A."/>
            <person name="Mangas E.L."/>
            <person name="Perez-Pulido A.J."/>
            <person name="Santero E."/>
            <person name="Camacho E.M."/>
        </authorList>
    </citation>
    <scope>NUCLEOTIDE SEQUENCE</scope>
    <source>
        <strain evidence="1">MPO218</strain>
        <plasmid evidence="1">pIBU218</plasmid>
    </source>
</reference>
<dbReference type="PIRSF" id="PIRSF008546">
    <property type="entry name" value="UCP008546"/>
    <property type="match status" value="1"/>
</dbReference>
<accession>A0A975HII8</accession>
<protein>
    <submittedName>
        <fullName evidence="1">DUF1810 domain-containing protein</fullName>
    </submittedName>
</protein>
<dbReference type="RefSeq" id="WP_208634472.1">
    <property type="nucleotide sequence ID" value="NZ_CP059320.1"/>
</dbReference>
<gene>
    <name evidence="1" type="ORF">HRJ34_28120</name>
</gene>
<dbReference type="EMBL" id="CP059320">
    <property type="protein sequence ID" value="QTH24749.1"/>
    <property type="molecule type" value="Genomic_DNA"/>
</dbReference>
<name>A0A975HII8_9SPHN</name>
<proteinExistence type="predicted"/>